<keyword evidence="1" id="KW-0472">Membrane</keyword>
<accession>L8GDU8</accession>
<evidence type="ECO:0000256" key="1">
    <source>
        <dbReference type="SAM" id="Phobius"/>
    </source>
</evidence>
<protein>
    <submittedName>
        <fullName evidence="2">Uncharacterized protein</fullName>
    </submittedName>
</protein>
<dbReference type="OrthoDB" id="3436010at2759"/>
<gene>
    <name evidence="2" type="ORF">GMDG_04689</name>
</gene>
<name>L8GDU8_PSED2</name>
<dbReference type="VEuPathDB" id="FungiDB:GMDG_04689"/>
<reference evidence="3" key="1">
    <citation type="submission" date="2010-09" db="EMBL/GenBank/DDBJ databases">
        <title>The genome sequence of Geomyces destructans 20631-21.</title>
        <authorList>
            <consortium name="The Broad Institute Genome Sequencing Platform"/>
            <person name="Cuomo C.A."/>
            <person name="Blehert D.S."/>
            <person name="Lorch J.M."/>
            <person name="Young S.K."/>
            <person name="Zeng Q."/>
            <person name="Gargeya S."/>
            <person name="Fitzgerald M."/>
            <person name="Haas B."/>
            <person name="Abouelleil A."/>
            <person name="Alvarado L."/>
            <person name="Arachchi H.M."/>
            <person name="Berlin A."/>
            <person name="Brown A."/>
            <person name="Chapman S.B."/>
            <person name="Chen Z."/>
            <person name="Dunbar C."/>
            <person name="Freedman E."/>
            <person name="Gearin G."/>
            <person name="Gellesch M."/>
            <person name="Goldberg J."/>
            <person name="Griggs A."/>
            <person name="Gujja S."/>
            <person name="Heiman D."/>
            <person name="Howarth C."/>
            <person name="Larson L."/>
            <person name="Lui A."/>
            <person name="MacDonald P.J.P."/>
            <person name="Montmayeur A."/>
            <person name="Murphy C."/>
            <person name="Neiman D."/>
            <person name="Pearson M."/>
            <person name="Priest M."/>
            <person name="Roberts A."/>
            <person name="Saif S."/>
            <person name="Shea T."/>
            <person name="Shenoy N."/>
            <person name="Sisk P."/>
            <person name="Stolte C."/>
            <person name="Sykes S."/>
            <person name="Wortman J."/>
            <person name="Nusbaum C."/>
            <person name="Birren B."/>
        </authorList>
    </citation>
    <scope>NUCLEOTIDE SEQUENCE [LARGE SCALE GENOMIC DNA]</scope>
    <source>
        <strain evidence="3">ATCC MYA-4855 / 20631-21</strain>
    </source>
</reference>
<dbReference type="HOGENOM" id="CLU_1355164_0_0_1"/>
<keyword evidence="3" id="KW-1185">Reference proteome</keyword>
<evidence type="ECO:0000313" key="3">
    <source>
        <dbReference type="Proteomes" id="UP000011064"/>
    </source>
</evidence>
<evidence type="ECO:0000313" key="2">
    <source>
        <dbReference type="EMBL" id="ELR10306.1"/>
    </source>
</evidence>
<sequence>MPFFWQKTADAVRHASDDLLAVDEKLVGQPMHNPRLTDEEIEEAHIIHNLVELHLIDPGEEESFLHRKDRQAGLSPDERNEGGLATAPAGSVWTSLLHFVAVLLAVTGRRFLYQAKELLEVDKLGHYAEIRYSRFWWNGAADVLPLLVVPVVWLVMQFLVRVGQHSIAPMFSNIYEITMIVLLIYFPTVPIAMRMDICGRRF</sequence>
<dbReference type="InParanoid" id="L8GDU8"/>
<dbReference type="AlphaFoldDB" id="L8GDU8"/>
<keyword evidence="1" id="KW-0812">Transmembrane</keyword>
<keyword evidence="1" id="KW-1133">Transmembrane helix</keyword>
<feature type="transmembrane region" description="Helical" evidence="1">
    <location>
        <begin position="135"/>
        <end position="154"/>
    </location>
</feature>
<dbReference type="EMBL" id="GL573256">
    <property type="protein sequence ID" value="ELR10306.1"/>
    <property type="molecule type" value="Genomic_DNA"/>
</dbReference>
<feature type="transmembrane region" description="Helical" evidence="1">
    <location>
        <begin position="174"/>
        <end position="193"/>
    </location>
</feature>
<feature type="transmembrane region" description="Helical" evidence="1">
    <location>
        <begin position="84"/>
        <end position="106"/>
    </location>
</feature>
<organism evidence="2 3">
    <name type="scientific">Pseudogymnoascus destructans (strain ATCC MYA-4855 / 20631-21)</name>
    <name type="common">Bat white-nose syndrome fungus</name>
    <name type="synonym">Geomyces destructans</name>
    <dbReference type="NCBI Taxonomy" id="658429"/>
    <lineage>
        <taxon>Eukaryota</taxon>
        <taxon>Fungi</taxon>
        <taxon>Dikarya</taxon>
        <taxon>Ascomycota</taxon>
        <taxon>Pezizomycotina</taxon>
        <taxon>Leotiomycetes</taxon>
        <taxon>Thelebolales</taxon>
        <taxon>Thelebolaceae</taxon>
        <taxon>Pseudogymnoascus</taxon>
    </lineage>
</organism>
<proteinExistence type="predicted"/>
<dbReference type="Proteomes" id="UP000011064">
    <property type="component" value="Unassembled WGS sequence"/>
</dbReference>